<dbReference type="SMART" id="SM00864">
    <property type="entry name" value="Tubulin"/>
    <property type="match status" value="1"/>
</dbReference>
<dbReference type="SUPFAM" id="SSF52490">
    <property type="entry name" value="Tubulin nucleotide-binding domain-like"/>
    <property type="match status" value="1"/>
</dbReference>
<keyword evidence="2 6" id="KW-0963">Cytoplasm</keyword>
<keyword evidence="5 6" id="KW-0342">GTP-binding</keyword>
<comment type="subcellular location">
    <subcellularLocation>
        <location evidence="6">Cytoplasm</location>
    </subcellularLocation>
</comment>
<evidence type="ECO:0000256" key="1">
    <source>
        <dbReference type="ARBA" id="ARBA00006877"/>
    </source>
</evidence>
<dbReference type="GO" id="GO:0005525">
    <property type="term" value="F:GTP binding"/>
    <property type="evidence" value="ECO:0007669"/>
    <property type="project" value="UniProtKB-UniRule"/>
</dbReference>
<dbReference type="AlphaFoldDB" id="A0ABD6D4A8"/>
<dbReference type="Proteomes" id="UP001597052">
    <property type="component" value="Unassembled WGS sequence"/>
</dbReference>
<keyword evidence="9" id="KW-1185">Reference proteome</keyword>
<evidence type="ECO:0000256" key="2">
    <source>
        <dbReference type="ARBA" id="ARBA00022490"/>
    </source>
</evidence>
<dbReference type="GO" id="GO:0008360">
    <property type="term" value="P:regulation of cell shape"/>
    <property type="evidence" value="ECO:0007669"/>
    <property type="project" value="UniProtKB-UniRule"/>
</dbReference>
<evidence type="ECO:0000256" key="6">
    <source>
        <dbReference type="HAMAP-Rule" id="MF_01946"/>
    </source>
</evidence>
<evidence type="ECO:0000313" key="8">
    <source>
        <dbReference type="EMBL" id="MFD1640912.1"/>
    </source>
</evidence>
<comment type="function">
    <text evidence="6">Involved in cell shape control.</text>
</comment>
<dbReference type="Pfam" id="PF21011">
    <property type="entry name" value="CetZ_C"/>
    <property type="match status" value="1"/>
</dbReference>
<feature type="domain" description="Tubulin/FtsZ GTPase" evidence="7">
    <location>
        <begin position="2"/>
        <end position="207"/>
    </location>
</feature>
<feature type="binding site" evidence="6">
    <location>
        <begin position="110"/>
        <end position="112"/>
    </location>
    <ligand>
        <name>GTP</name>
        <dbReference type="ChEBI" id="CHEBI:37565"/>
    </ligand>
</feature>
<reference evidence="8 9" key="1">
    <citation type="journal article" date="2019" name="Int. J. Syst. Evol. Microbiol.">
        <title>The Global Catalogue of Microorganisms (GCM) 10K type strain sequencing project: providing services to taxonomists for standard genome sequencing and annotation.</title>
        <authorList>
            <consortium name="The Broad Institute Genomics Platform"/>
            <consortium name="The Broad Institute Genome Sequencing Center for Infectious Disease"/>
            <person name="Wu L."/>
            <person name="Ma J."/>
        </authorList>
    </citation>
    <scope>NUCLEOTIDE SEQUENCE [LARGE SCALE GENOMIC DNA]</scope>
    <source>
        <strain evidence="8 9">CGMCC 1.10593</strain>
    </source>
</reference>
<dbReference type="CDD" id="cd02202">
    <property type="entry name" value="CetZ_tubulin-like"/>
    <property type="match status" value="1"/>
</dbReference>
<keyword evidence="4 6" id="KW-0133">Cell shape</keyword>
<organism evidence="8 9">
    <name type="scientific">Halohasta litorea</name>
    <dbReference type="NCBI Taxonomy" id="869891"/>
    <lineage>
        <taxon>Archaea</taxon>
        <taxon>Methanobacteriati</taxon>
        <taxon>Methanobacteriota</taxon>
        <taxon>Stenosarchaea group</taxon>
        <taxon>Halobacteria</taxon>
        <taxon>Halobacteriales</taxon>
        <taxon>Haloferacaceae</taxon>
        <taxon>Halohasta</taxon>
    </lineage>
</organism>
<dbReference type="PANTHER" id="PTHR30314:SF10">
    <property type="entry name" value="TUBULIN-LIKE PROTEIN CETZ"/>
    <property type="match status" value="1"/>
</dbReference>
<evidence type="ECO:0000256" key="4">
    <source>
        <dbReference type="ARBA" id="ARBA00022960"/>
    </source>
</evidence>
<dbReference type="Gene3D" id="3.30.1330.20">
    <property type="entry name" value="Tubulin/FtsZ, C-terminal domain"/>
    <property type="match status" value="1"/>
</dbReference>
<feature type="binding site" evidence="6">
    <location>
        <position position="174"/>
    </location>
    <ligand>
        <name>GTP</name>
        <dbReference type="ChEBI" id="CHEBI:37565"/>
    </ligand>
</feature>
<name>A0ABD6D4A8_9EURY</name>
<keyword evidence="3 6" id="KW-0547">Nucleotide-binding</keyword>
<dbReference type="HAMAP" id="MF_01946">
    <property type="entry name" value="CetZ"/>
    <property type="match status" value="1"/>
</dbReference>
<dbReference type="InterPro" id="IPR045061">
    <property type="entry name" value="FtsZ/CetZ"/>
</dbReference>
<sequence length="367" mass="38960">MQLIVCGLGGAGSRIADTVAAADERGSRSAVVDTVALDTDQGSLADLETIPEDNRHLYGTLTGSGRGFDGHRNRGQEAADEELTELFRAVDDLATSRGDAFLLCTSLAGGTGATLLPTLAAELREVYGVPIYGVGVLPETERTETTDQQRRAANAGKAVDPVLEATDALFVFDNALWTKTAESAAEPEVRTRLNETLATRLIALFEAGEADRSGRVAESVVDASEVINTLSEGRIVALGYATQEIERPTESRFGLGLFTKEVDLDETTAIKAIETTVRRAVNGKLTVDVDRGAVERGLLVTGGPPEWLNRRAIADARSWLAQETGSVEIRGGDIPTPDTDEILALVVLAGIGDCQRLAELRAAAENE</sequence>
<proteinExistence type="inferred from homology"/>
<comment type="caution">
    <text evidence="6">Lacks conserved residue(s) required for the propagation of feature annotation.</text>
</comment>
<dbReference type="InterPro" id="IPR036525">
    <property type="entry name" value="Tubulin/FtsZ_GTPase_sf"/>
</dbReference>
<dbReference type="RefSeq" id="WP_256394603.1">
    <property type="nucleotide sequence ID" value="NZ_JANHDJ010000001.1"/>
</dbReference>
<protein>
    <recommendedName>
        <fullName evidence="6">Tubulin-like protein CetZ</fullName>
    </recommendedName>
</protein>
<dbReference type="InterPro" id="IPR048737">
    <property type="entry name" value="CetZ_C"/>
</dbReference>
<dbReference type="GO" id="GO:0005737">
    <property type="term" value="C:cytoplasm"/>
    <property type="evidence" value="ECO:0007669"/>
    <property type="project" value="UniProtKB-SubCell"/>
</dbReference>
<dbReference type="InterPro" id="IPR003008">
    <property type="entry name" value="Tubulin_FtsZ_GTPase"/>
</dbReference>
<dbReference type="EMBL" id="JBHUDM010000001">
    <property type="protein sequence ID" value="MFD1640912.1"/>
    <property type="molecule type" value="Genomic_DNA"/>
</dbReference>
<evidence type="ECO:0000259" key="7">
    <source>
        <dbReference type="SMART" id="SM00864"/>
    </source>
</evidence>
<accession>A0ABD6D4A8</accession>
<evidence type="ECO:0000313" key="9">
    <source>
        <dbReference type="Proteomes" id="UP001597052"/>
    </source>
</evidence>
<dbReference type="PANTHER" id="PTHR30314">
    <property type="entry name" value="CELL DIVISION PROTEIN FTSZ-RELATED"/>
    <property type="match status" value="1"/>
</dbReference>
<dbReference type="Pfam" id="PF00091">
    <property type="entry name" value="Tubulin"/>
    <property type="match status" value="1"/>
</dbReference>
<evidence type="ECO:0000256" key="3">
    <source>
        <dbReference type="ARBA" id="ARBA00022741"/>
    </source>
</evidence>
<gene>
    <name evidence="6" type="primary">cetZ</name>
    <name evidence="8" type="ORF">ACFSBW_03350</name>
</gene>
<evidence type="ECO:0000256" key="5">
    <source>
        <dbReference type="ARBA" id="ARBA00023134"/>
    </source>
</evidence>
<comment type="similarity">
    <text evidence="1 6">Belongs to the CetZ family.</text>
</comment>
<dbReference type="InterPro" id="IPR037103">
    <property type="entry name" value="Tubulin/FtsZ-like_C"/>
</dbReference>
<dbReference type="Gene3D" id="3.40.50.1440">
    <property type="entry name" value="Tubulin/FtsZ, GTPase domain"/>
    <property type="match status" value="1"/>
</dbReference>
<comment type="caution">
    <text evidence="8">The sequence shown here is derived from an EMBL/GenBank/DDBJ whole genome shotgun (WGS) entry which is preliminary data.</text>
</comment>
<dbReference type="InterPro" id="IPR032907">
    <property type="entry name" value="CetZ"/>
</dbReference>
<feature type="binding site" evidence="6">
    <location>
        <position position="194"/>
    </location>
    <ligand>
        <name>GTP</name>
        <dbReference type="ChEBI" id="CHEBI:37565"/>
    </ligand>
</feature>